<dbReference type="Pfam" id="PF01894">
    <property type="entry name" value="YjbQ"/>
    <property type="match status" value="1"/>
</dbReference>
<dbReference type="Gene3D" id="2.60.120.460">
    <property type="entry name" value="YjbQ-like"/>
    <property type="match status" value="1"/>
</dbReference>
<evidence type="ECO:0000313" key="3">
    <source>
        <dbReference type="Proteomes" id="UP000886748"/>
    </source>
</evidence>
<dbReference type="SUPFAM" id="SSF111038">
    <property type="entry name" value="YjbQ-like"/>
    <property type="match status" value="1"/>
</dbReference>
<dbReference type="InterPro" id="IPR001602">
    <property type="entry name" value="UPF0047_YjbQ-like"/>
</dbReference>
<evidence type="ECO:0000313" key="2">
    <source>
        <dbReference type="EMBL" id="HIU92659.1"/>
    </source>
</evidence>
<organism evidence="2 3">
    <name type="scientific">Candidatus Limenecus avicola</name>
    <dbReference type="NCBI Taxonomy" id="2840847"/>
    <lineage>
        <taxon>Bacteria</taxon>
        <taxon>Bacillati</taxon>
        <taxon>Bacillota</taxon>
        <taxon>Clostridia</taxon>
        <taxon>Eubacteriales</taxon>
        <taxon>Clostridiaceae</taxon>
        <taxon>Clostridiaceae incertae sedis</taxon>
        <taxon>Candidatus Limenecus</taxon>
    </lineage>
</organism>
<dbReference type="PIRSF" id="PIRSF004681">
    <property type="entry name" value="UCP004681"/>
    <property type="match status" value="1"/>
</dbReference>
<name>A0A9D1N0R7_9CLOT</name>
<comment type="similarity">
    <text evidence="1">Belongs to the UPF0047 family.</text>
</comment>
<accession>A0A9D1N0R7</accession>
<dbReference type="AlphaFoldDB" id="A0A9D1N0R7"/>
<dbReference type="PANTHER" id="PTHR30615">
    <property type="entry name" value="UNCHARACTERIZED PROTEIN YJBQ-RELATED"/>
    <property type="match status" value="1"/>
</dbReference>
<reference evidence="2" key="1">
    <citation type="submission" date="2020-10" db="EMBL/GenBank/DDBJ databases">
        <authorList>
            <person name="Gilroy R."/>
        </authorList>
    </citation>
    <scope>NUCLEOTIDE SEQUENCE</scope>
    <source>
        <strain evidence="2">CHK154-7741</strain>
    </source>
</reference>
<proteinExistence type="inferred from homology"/>
<dbReference type="InterPro" id="IPR035917">
    <property type="entry name" value="YjbQ-like_sf"/>
</dbReference>
<dbReference type="Proteomes" id="UP000886748">
    <property type="component" value="Unassembled WGS sequence"/>
</dbReference>
<evidence type="ECO:0000256" key="1">
    <source>
        <dbReference type="ARBA" id="ARBA00005534"/>
    </source>
</evidence>
<gene>
    <name evidence="2" type="ORF">IAD26_05935</name>
</gene>
<sequence length="138" mass="15478">MTVYTEHFTINSRGFTDIIDITQKVKSAVYQHNLKNGNVVVALPGSTASITTIEYEPGLIKDFPDILDKIVPMERNYHHDDTWHDGNGYAHVRAALIGSSVTVPLIDGALLLGTWQQIVLIDFDNKPRSRNIYVQIIT</sequence>
<comment type="caution">
    <text evidence="2">The sequence shown here is derived from an EMBL/GenBank/DDBJ whole genome shotgun (WGS) entry which is preliminary data.</text>
</comment>
<protein>
    <submittedName>
        <fullName evidence="2">YjbQ family protein</fullName>
    </submittedName>
</protein>
<dbReference type="EMBL" id="DVOD01000044">
    <property type="protein sequence ID" value="HIU92659.1"/>
    <property type="molecule type" value="Genomic_DNA"/>
</dbReference>
<reference evidence="2" key="2">
    <citation type="journal article" date="2021" name="PeerJ">
        <title>Extensive microbial diversity within the chicken gut microbiome revealed by metagenomics and culture.</title>
        <authorList>
            <person name="Gilroy R."/>
            <person name="Ravi A."/>
            <person name="Getino M."/>
            <person name="Pursley I."/>
            <person name="Horton D.L."/>
            <person name="Alikhan N.F."/>
            <person name="Baker D."/>
            <person name="Gharbi K."/>
            <person name="Hall N."/>
            <person name="Watson M."/>
            <person name="Adriaenssens E.M."/>
            <person name="Foster-Nyarko E."/>
            <person name="Jarju S."/>
            <person name="Secka A."/>
            <person name="Antonio M."/>
            <person name="Oren A."/>
            <person name="Chaudhuri R.R."/>
            <person name="La Ragione R."/>
            <person name="Hildebrand F."/>
            <person name="Pallen M.J."/>
        </authorList>
    </citation>
    <scope>NUCLEOTIDE SEQUENCE</scope>
    <source>
        <strain evidence="2">CHK154-7741</strain>
    </source>
</reference>
<dbReference type="PROSITE" id="PS01314">
    <property type="entry name" value="UPF0047"/>
    <property type="match status" value="1"/>
</dbReference>
<dbReference type="PANTHER" id="PTHR30615:SF8">
    <property type="entry name" value="UPF0047 PROTEIN C4A8.02C"/>
    <property type="match status" value="1"/>
</dbReference>
<dbReference type="NCBIfam" id="TIGR00149">
    <property type="entry name" value="TIGR00149_YjbQ"/>
    <property type="match status" value="1"/>
</dbReference>